<reference evidence="9 10" key="1">
    <citation type="submission" date="2019-12" db="EMBL/GenBank/DDBJ databases">
        <authorList>
            <person name="Xu J."/>
        </authorList>
    </citation>
    <scope>NUCLEOTIDE SEQUENCE [LARGE SCALE GENOMIC DNA]</scope>
    <source>
        <strain evidence="9 10">HX-5-24</strain>
    </source>
</reference>
<dbReference type="UniPathway" id="UPA00973"/>
<evidence type="ECO:0000313" key="10">
    <source>
        <dbReference type="Proteomes" id="UP000479692"/>
    </source>
</evidence>
<evidence type="ECO:0000313" key="9">
    <source>
        <dbReference type="EMBL" id="MUV15313.1"/>
    </source>
</evidence>
<evidence type="ECO:0000256" key="7">
    <source>
        <dbReference type="HAMAP-Rule" id="MF_00523"/>
    </source>
</evidence>
<name>A0A7C9HUF9_9GAMM</name>
<comment type="catalytic activity">
    <reaction evidence="7">
        <text>a UDP-3-O-[(3R)-3-hydroxyacyl]-alpha-D-glucosamine + a (3R)-hydroxyacyl-[ACP] = a UDP-2-N,3-O-bis[(3R)-3-hydroxyacyl]-alpha-D-glucosamine + holo-[ACP] + H(+)</text>
        <dbReference type="Rhea" id="RHEA:53836"/>
        <dbReference type="Rhea" id="RHEA-COMP:9685"/>
        <dbReference type="Rhea" id="RHEA-COMP:9945"/>
        <dbReference type="ChEBI" id="CHEBI:15378"/>
        <dbReference type="ChEBI" id="CHEBI:64479"/>
        <dbReference type="ChEBI" id="CHEBI:78827"/>
        <dbReference type="ChEBI" id="CHEBI:137740"/>
        <dbReference type="ChEBI" id="CHEBI:137748"/>
        <dbReference type="EC" id="2.3.1.191"/>
    </reaction>
</comment>
<dbReference type="InterPro" id="IPR007691">
    <property type="entry name" value="LpxD"/>
</dbReference>
<keyword evidence="10" id="KW-1185">Reference proteome</keyword>
<comment type="caution">
    <text evidence="9">The sequence shown here is derived from an EMBL/GenBank/DDBJ whole genome shotgun (WGS) entry which is preliminary data.</text>
</comment>
<organism evidence="9 10">
    <name type="scientific">Noviluteimonas gilva</name>
    <dbReference type="NCBI Taxonomy" id="2682097"/>
    <lineage>
        <taxon>Bacteria</taxon>
        <taxon>Pseudomonadati</taxon>
        <taxon>Pseudomonadota</taxon>
        <taxon>Gammaproteobacteria</taxon>
        <taxon>Lysobacterales</taxon>
        <taxon>Lysobacteraceae</taxon>
        <taxon>Noviluteimonas</taxon>
    </lineage>
</organism>
<comment type="function">
    <text evidence="7">Catalyzes the N-acylation of UDP-3-O-acylglucosamine using 3-hydroxyacyl-ACP as the acyl donor. Is involved in the biosynthesis of lipid A, a phosphorylated glycolipid that anchors the lipopolysaccharide to the outer membrane of the cell.</text>
</comment>
<dbReference type="GO" id="GO:0103118">
    <property type="term" value="F:UDP-3-O-[(3R)-3-hydroxyacyl]-glucosamine N-acyltransferase activity"/>
    <property type="evidence" value="ECO:0007669"/>
    <property type="project" value="UniProtKB-EC"/>
</dbReference>
<comment type="pathway">
    <text evidence="7">Bacterial outer membrane biogenesis; LPS lipid A biosynthesis.</text>
</comment>
<feature type="domain" description="UDP-3-O-[3-hydroxymyristoyl] glucosamine N-acyltransferase non-repeat region" evidence="8">
    <location>
        <begin position="25"/>
        <end position="91"/>
    </location>
</feature>
<evidence type="ECO:0000256" key="6">
    <source>
        <dbReference type="ARBA" id="ARBA00023315"/>
    </source>
</evidence>
<dbReference type="HAMAP" id="MF_00523">
    <property type="entry name" value="LpxD"/>
    <property type="match status" value="1"/>
</dbReference>
<dbReference type="NCBIfam" id="NF002060">
    <property type="entry name" value="PRK00892.1"/>
    <property type="match status" value="1"/>
</dbReference>
<keyword evidence="6 7" id="KW-0012">Acyltransferase</keyword>
<dbReference type="InterPro" id="IPR001451">
    <property type="entry name" value="Hexapep"/>
</dbReference>
<proteinExistence type="inferred from homology"/>
<dbReference type="RefSeq" id="WP_156642865.1">
    <property type="nucleotide sequence ID" value="NZ_WOXT01000004.1"/>
</dbReference>
<dbReference type="EMBL" id="WOXT01000004">
    <property type="protein sequence ID" value="MUV15313.1"/>
    <property type="molecule type" value="Genomic_DNA"/>
</dbReference>
<dbReference type="Pfam" id="PF04613">
    <property type="entry name" value="LpxD"/>
    <property type="match status" value="1"/>
</dbReference>
<dbReference type="EC" id="2.3.1.191" evidence="7"/>
<dbReference type="CDD" id="cd03352">
    <property type="entry name" value="LbH_LpxD"/>
    <property type="match status" value="1"/>
</dbReference>
<evidence type="ECO:0000256" key="4">
    <source>
        <dbReference type="ARBA" id="ARBA00022737"/>
    </source>
</evidence>
<dbReference type="Gene3D" id="2.160.10.10">
    <property type="entry name" value="Hexapeptide repeat proteins"/>
    <property type="match status" value="1"/>
</dbReference>
<dbReference type="InterPro" id="IPR020573">
    <property type="entry name" value="UDP_GlcNAc_AcTrfase_non-rep"/>
</dbReference>
<dbReference type="GO" id="GO:0009245">
    <property type="term" value="P:lipid A biosynthetic process"/>
    <property type="evidence" value="ECO:0007669"/>
    <property type="project" value="UniProtKB-UniRule"/>
</dbReference>
<evidence type="ECO:0000256" key="5">
    <source>
        <dbReference type="ARBA" id="ARBA00023098"/>
    </source>
</evidence>
<keyword evidence="3 7" id="KW-0808">Transferase</keyword>
<dbReference type="InterPro" id="IPR011004">
    <property type="entry name" value="Trimer_LpxA-like_sf"/>
</dbReference>
<dbReference type="Gene3D" id="1.20.5.170">
    <property type="match status" value="1"/>
</dbReference>
<dbReference type="Proteomes" id="UP000479692">
    <property type="component" value="Unassembled WGS sequence"/>
</dbReference>
<comment type="similarity">
    <text evidence="7">Belongs to the transferase hexapeptide repeat family. LpxD subfamily.</text>
</comment>
<evidence type="ECO:0000256" key="2">
    <source>
        <dbReference type="ARBA" id="ARBA00022556"/>
    </source>
</evidence>
<protein>
    <recommendedName>
        <fullName evidence="7">UDP-3-O-acylglucosamine N-acyltransferase</fullName>
        <ecNumber evidence="7">2.3.1.191</ecNumber>
    </recommendedName>
</protein>
<keyword evidence="2 7" id="KW-0441">Lipid A biosynthesis</keyword>
<keyword evidence="4 7" id="KW-0677">Repeat</keyword>
<dbReference type="GO" id="GO:0016410">
    <property type="term" value="F:N-acyltransferase activity"/>
    <property type="evidence" value="ECO:0007669"/>
    <property type="project" value="InterPro"/>
</dbReference>
<feature type="active site" description="Proton acceptor" evidence="7">
    <location>
        <position position="241"/>
    </location>
</feature>
<dbReference type="PANTHER" id="PTHR43378">
    <property type="entry name" value="UDP-3-O-ACYLGLUCOSAMINE N-ACYLTRANSFERASE"/>
    <property type="match status" value="1"/>
</dbReference>
<dbReference type="Gene3D" id="3.40.1390.10">
    <property type="entry name" value="MurE/MurF, N-terminal domain"/>
    <property type="match status" value="1"/>
</dbReference>
<accession>A0A7C9HUF9</accession>
<dbReference type="GO" id="GO:0016020">
    <property type="term" value="C:membrane"/>
    <property type="evidence" value="ECO:0007669"/>
    <property type="project" value="GOC"/>
</dbReference>
<evidence type="ECO:0000256" key="1">
    <source>
        <dbReference type="ARBA" id="ARBA00022516"/>
    </source>
</evidence>
<dbReference type="PANTHER" id="PTHR43378:SF2">
    <property type="entry name" value="UDP-3-O-ACYLGLUCOSAMINE N-ACYLTRANSFERASE 1, MITOCHONDRIAL-RELATED"/>
    <property type="match status" value="1"/>
</dbReference>
<evidence type="ECO:0000256" key="3">
    <source>
        <dbReference type="ARBA" id="ARBA00022679"/>
    </source>
</evidence>
<dbReference type="Pfam" id="PF14602">
    <property type="entry name" value="Hexapep_2"/>
    <property type="match status" value="2"/>
</dbReference>
<keyword evidence="1 7" id="KW-0444">Lipid biosynthesis</keyword>
<dbReference type="AlphaFoldDB" id="A0A7C9HUF9"/>
<keyword evidence="5 7" id="KW-0443">Lipid metabolism</keyword>
<sequence>MGAPEFTAADLGARFGLDVAGDAQRVVRGVSTLANGRPDSLGFLANPRYRAQLATSQAGVVVMRAEDAEGYAGTALIARDPYAAFARISALFEPVPQVEPGIHPSAVIDASAVVDPSAHIGPHVVVGARSTVAAGATLGPGCIVGEDCVVGEGCELIARVTLVTRVRLGKRVRLHPGTVIGADGFGLAMDAGRWLKVPQLGGVVIGDDCEIGANTTIDRGALEDTILEEDVRLDNQIQVGHNVVIGAHTAMAGCAAIAGSAKVGRYCLIGGGAGILGHLELCDRVIVTAMSLVTHSIREPGEYSSGTPIMDNRSWRKSAARFKQLDALARRVAAPDKD</sequence>
<dbReference type="SUPFAM" id="SSF51161">
    <property type="entry name" value="Trimeric LpxA-like enzymes"/>
    <property type="match status" value="1"/>
</dbReference>
<comment type="subunit">
    <text evidence="7">Homotrimer.</text>
</comment>
<dbReference type="NCBIfam" id="TIGR01853">
    <property type="entry name" value="lipid_A_lpxD"/>
    <property type="match status" value="1"/>
</dbReference>
<gene>
    <name evidence="7 9" type="primary">lpxD</name>
    <name evidence="9" type="ORF">GN331_13995</name>
</gene>
<evidence type="ECO:0000259" key="8">
    <source>
        <dbReference type="Pfam" id="PF04613"/>
    </source>
</evidence>